<dbReference type="OrthoDB" id="9805195at2"/>
<sequence>MKQTIVIGAGITGLTTALYLRKAGLPILVLEEAERAGGQIRTLREGGYTFETGPNTGAISFPEVAELFALLPSGYEAATPEGNCRYIYKKGKLHRLPSGPWSGLTTPLFTLGDKFRLLGEPWRKKGNDPYESVGSLARRRLGKSFLQYAVDPFIGGIYAGDPMKLETRHALPKLYNLEQEYGSFIRGAMAKAKEPKSDRDRLATKEVYSAQHGLETMIHEMVEQIGPDNIRTGASVTSVRQGAAGDWLVTYQQGGELHEVPAERVVSTVGAHTLASFLGETLPDELLSPITSLYYAPIVEVAVGFDRKVSNYRGFGALMPSSEPVDILGVLFPSDCFADRTPTAEGVLYSIFMGGTRYPDLIDQDDETVRALALRDLYKVLRIDPRIAPDMVHISRHRHAIPQYGADSEKRCAAIAEIERRYPGLIIAGNCRDGIGMANRITQATQVAQQLIAESDQ</sequence>
<dbReference type="UniPathway" id="UPA00252"/>
<feature type="domain" description="Amine oxidase" evidence="7">
    <location>
        <begin position="11"/>
        <end position="432"/>
    </location>
</feature>
<comment type="subcellular location">
    <subcellularLocation>
        <location evidence="6">Cytoplasm</location>
    </subcellularLocation>
</comment>
<comment type="caution">
    <text evidence="8">The sequence shown here is derived from an EMBL/GenBank/DDBJ whole genome shotgun (WGS) entry which is preliminary data.</text>
</comment>
<dbReference type="GO" id="GO:0005737">
    <property type="term" value="C:cytoplasm"/>
    <property type="evidence" value="ECO:0007669"/>
    <property type="project" value="UniProtKB-SubCell"/>
</dbReference>
<evidence type="ECO:0000259" key="7">
    <source>
        <dbReference type="Pfam" id="PF01593"/>
    </source>
</evidence>
<evidence type="ECO:0000256" key="1">
    <source>
        <dbReference type="ARBA" id="ARBA00001974"/>
    </source>
</evidence>
<proteinExistence type="inferred from homology"/>
<keyword evidence="6" id="KW-0963">Cytoplasm</keyword>
<dbReference type="PANTHER" id="PTHR42923">
    <property type="entry name" value="PROTOPORPHYRINOGEN OXIDASE"/>
    <property type="match status" value="1"/>
</dbReference>
<name>C2MAL2_9PORP</name>
<dbReference type="Gene3D" id="1.10.3110.10">
    <property type="entry name" value="protoporphyrinogen ix oxidase, domain 3"/>
    <property type="match status" value="1"/>
</dbReference>
<dbReference type="SUPFAM" id="SSF54373">
    <property type="entry name" value="FAD-linked reductases, C-terminal domain"/>
    <property type="match status" value="1"/>
</dbReference>
<evidence type="ECO:0000256" key="6">
    <source>
        <dbReference type="RuleBase" id="RU364052"/>
    </source>
</evidence>
<dbReference type="InterPro" id="IPR036188">
    <property type="entry name" value="FAD/NAD-bd_sf"/>
</dbReference>
<evidence type="ECO:0000256" key="2">
    <source>
        <dbReference type="ARBA" id="ARBA00022630"/>
    </source>
</evidence>
<dbReference type="InterPro" id="IPR004572">
    <property type="entry name" value="Protoporphyrinogen_oxidase"/>
</dbReference>
<dbReference type="EC" id="1.3.3.15" evidence="6"/>
<dbReference type="InterPro" id="IPR002937">
    <property type="entry name" value="Amino_oxidase"/>
</dbReference>
<reference evidence="8 9" key="1">
    <citation type="submission" date="2009-04" db="EMBL/GenBank/DDBJ databases">
        <authorList>
            <person name="Sebastian Y."/>
            <person name="Madupu R."/>
            <person name="Durkin A.S."/>
            <person name="Torralba M."/>
            <person name="Methe B."/>
            <person name="Sutton G.G."/>
            <person name="Strausberg R.L."/>
            <person name="Nelson K.E."/>
        </authorList>
    </citation>
    <scope>NUCLEOTIDE SEQUENCE [LARGE SCALE GENOMIC DNA]</scope>
    <source>
        <strain evidence="8 9">60-3</strain>
    </source>
</reference>
<organism evidence="8 9">
    <name type="scientific">Porphyromonas uenonis 60-3</name>
    <dbReference type="NCBI Taxonomy" id="596327"/>
    <lineage>
        <taxon>Bacteria</taxon>
        <taxon>Pseudomonadati</taxon>
        <taxon>Bacteroidota</taxon>
        <taxon>Bacteroidia</taxon>
        <taxon>Bacteroidales</taxon>
        <taxon>Porphyromonadaceae</taxon>
        <taxon>Porphyromonas</taxon>
    </lineage>
</organism>
<dbReference type="GO" id="GO:0006783">
    <property type="term" value="P:heme biosynthetic process"/>
    <property type="evidence" value="ECO:0007669"/>
    <property type="project" value="UniProtKB-UniRule"/>
</dbReference>
<evidence type="ECO:0000256" key="5">
    <source>
        <dbReference type="ARBA" id="ARBA00023133"/>
    </source>
</evidence>
<dbReference type="Gene3D" id="3.90.660.20">
    <property type="entry name" value="Protoporphyrinogen oxidase, mitochondrial, domain 2"/>
    <property type="match status" value="1"/>
</dbReference>
<evidence type="ECO:0000256" key="4">
    <source>
        <dbReference type="ARBA" id="ARBA00023002"/>
    </source>
</evidence>
<evidence type="ECO:0000313" key="9">
    <source>
        <dbReference type="Proteomes" id="UP000003303"/>
    </source>
</evidence>
<dbReference type="InterPro" id="IPR050464">
    <property type="entry name" value="Zeta_carotene_desat/Oxidored"/>
</dbReference>
<keyword evidence="2 6" id="KW-0285">Flavoprotein</keyword>
<dbReference type="SUPFAM" id="SSF51905">
    <property type="entry name" value="FAD/NAD(P)-binding domain"/>
    <property type="match status" value="1"/>
</dbReference>
<dbReference type="PANTHER" id="PTHR42923:SF3">
    <property type="entry name" value="PROTOPORPHYRINOGEN OXIDASE"/>
    <property type="match status" value="1"/>
</dbReference>
<dbReference type="EMBL" id="ACLR01000111">
    <property type="protein sequence ID" value="EEK17225.1"/>
    <property type="molecule type" value="Genomic_DNA"/>
</dbReference>
<keyword evidence="4 6" id="KW-0560">Oxidoreductase</keyword>
<comment type="similarity">
    <text evidence="6">Belongs to the protoporphyrinogen/coproporphyrinogen oxidase family. Coproporphyrinogen III oxidase subfamily.</text>
</comment>
<dbReference type="RefSeq" id="WP_007364981.1">
    <property type="nucleotide sequence ID" value="NZ_ACLR01000111.1"/>
</dbReference>
<evidence type="ECO:0000313" key="8">
    <source>
        <dbReference type="EMBL" id="EEK17225.1"/>
    </source>
</evidence>
<comment type="function">
    <text evidence="6">Involved in coproporphyrin-dependent heme b biosynthesis. Catalyzes the oxidation of coproporphyrinogen III to coproporphyrin III.</text>
</comment>
<dbReference type="GO" id="GO:0004729">
    <property type="term" value="F:oxygen-dependent protoporphyrinogen oxidase activity"/>
    <property type="evidence" value="ECO:0007669"/>
    <property type="project" value="UniProtKB-UniRule"/>
</dbReference>
<protein>
    <recommendedName>
        <fullName evidence="6">Coproporphyrinogen III oxidase</fullName>
        <ecNumber evidence="6">1.3.3.15</ecNumber>
    </recommendedName>
</protein>
<comment type="pathway">
    <text evidence="6">Porphyrin-containing compound metabolism; protoheme biosynthesis.</text>
</comment>
<dbReference type="Proteomes" id="UP000003303">
    <property type="component" value="Unassembled WGS sequence"/>
</dbReference>
<keyword evidence="5 6" id="KW-0350">Heme biosynthesis</keyword>
<comment type="catalytic activity">
    <reaction evidence="6">
        <text>coproporphyrinogen III + 3 O2 = coproporphyrin III + 3 H2O2</text>
        <dbReference type="Rhea" id="RHEA:43436"/>
        <dbReference type="ChEBI" id="CHEBI:15379"/>
        <dbReference type="ChEBI" id="CHEBI:16240"/>
        <dbReference type="ChEBI" id="CHEBI:57309"/>
        <dbReference type="ChEBI" id="CHEBI:131725"/>
        <dbReference type="EC" id="1.3.3.15"/>
    </reaction>
</comment>
<dbReference type="STRING" id="596327.PORUE0001_1144"/>
<gene>
    <name evidence="8" type="primary">hemG</name>
    <name evidence="8" type="ORF">PORUE0001_1144</name>
</gene>
<dbReference type="eggNOG" id="COG1232">
    <property type="taxonomic scope" value="Bacteria"/>
</dbReference>
<keyword evidence="3 6" id="KW-0274">FAD</keyword>
<dbReference type="AlphaFoldDB" id="C2MAL2"/>
<dbReference type="NCBIfam" id="TIGR00562">
    <property type="entry name" value="proto_IX_ox"/>
    <property type="match status" value="1"/>
</dbReference>
<keyword evidence="9" id="KW-1185">Reference proteome</keyword>
<dbReference type="Gene3D" id="3.50.50.60">
    <property type="entry name" value="FAD/NAD(P)-binding domain"/>
    <property type="match status" value="1"/>
</dbReference>
<comment type="cofactor">
    <cofactor evidence="1 6">
        <name>FAD</name>
        <dbReference type="ChEBI" id="CHEBI:57692"/>
    </cofactor>
</comment>
<accession>C2MAL2</accession>
<dbReference type="Pfam" id="PF01593">
    <property type="entry name" value="Amino_oxidase"/>
    <property type="match status" value="1"/>
</dbReference>
<evidence type="ECO:0000256" key="3">
    <source>
        <dbReference type="ARBA" id="ARBA00022827"/>
    </source>
</evidence>